<name>A0A4P8PL18_9VIRU</name>
<feature type="compositionally biased region" description="Basic residues" evidence="1">
    <location>
        <begin position="47"/>
        <end position="66"/>
    </location>
</feature>
<feature type="compositionally biased region" description="Basic and acidic residues" evidence="1">
    <location>
        <begin position="35"/>
        <end position="46"/>
    </location>
</feature>
<dbReference type="Proteomes" id="UP000322468">
    <property type="component" value="Segment"/>
</dbReference>
<accession>A0A4P8PL18</accession>
<evidence type="ECO:0000313" key="2">
    <source>
        <dbReference type="EMBL" id="QCQ85139.1"/>
    </source>
</evidence>
<organism evidence="2">
    <name type="scientific">Blackfly microvirus SF02</name>
    <dbReference type="NCBI Taxonomy" id="2576452"/>
    <lineage>
        <taxon>Viruses</taxon>
        <taxon>Monodnaviria</taxon>
        <taxon>Sangervirae</taxon>
        <taxon>Phixviricota</taxon>
        <taxon>Malgrandaviricetes</taxon>
        <taxon>Petitvirales</taxon>
        <taxon>Microviridae</taxon>
        <taxon>Microvirus</taxon>
    </lineage>
</organism>
<dbReference type="EMBL" id="MK249233">
    <property type="protein sequence ID" value="QCQ85139.1"/>
    <property type="molecule type" value="Genomic_DNA"/>
</dbReference>
<proteinExistence type="predicted"/>
<protein>
    <submittedName>
        <fullName evidence="2">Uncharacterized protein</fullName>
    </submittedName>
</protein>
<sequence length="79" mass="8879">MYYQVVDMCTAAGSGLKIGGWTPRSLPKPQQTRLEGARRNQMDRRHSVNRKGSHKAFKSRANKTHRLNTGSVLRGGTRL</sequence>
<evidence type="ECO:0000256" key="1">
    <source>
        <dbReference type="SAM" id="MobiDB-lite"/>
    </source>
</evidence>
<reference evidence="2" key="1">
    <citation type="submission" date="2018-12" db="EMBL/GenBank/DDBJ databases">
        <title>Singled stranded DNA viruses identified in blackflies (Austrosimulium ungulatum) sampled in New Zealand.</title>
        <authorList>
            <person name="Kraberger S."/>
            <person name="Fontenele R.S."/>
            <person name="Schmidlin K."/>
            <person name="Walters M."/>
            <person name="Varsani A."/>
        </authorList>
    </citation>
    <scope>NUCLEOTIDE SEQUENCE [LARGE SCALE GENOMIC DNA]</scope>
    <source>
        <strain evidence="2">211</strain>
    </source>
</reference>
<feature type="region of interest" description="Disordered" evidence="1">
    <location>
        <begin position="22"/>
        <end position="79"/>
    </location>
</feature>